<accession>A0ABW2GSQ1</accession>
<proteinExistence type="predicted"/>
<keyword evidence="2" id="KW-1185">Reference proteome</keyword>
<evidence type="ECO:0000313" key="1">
    <source>
        <dbReference type="EMBL" id="MFC7243016.1"/>
    </source>
</evidence>
<name>A0ABW2GSQ1_9ACTN</name>
<reference evidence="2" key="1">
    <citation type="journal article" date="2019" name="Int. J. Syst. Evol. Microbiol.">
        <title>The Global Catalogue of Microorganisms (GCM) 10K type strain sequencing project: providing services to taxonomists for standard genome sequencing and annotation.</title>
        <authorList>
            <consortium name="The Broad Institute Genomics Platform"/>
            <consortium name="The Broad Institute Genome Sequencing Center for Infectious Disease"/>
            <person name="Wu L."/>
            <person name="Ma J."/>
        </authorList>
    </citation>
    <scope>NUCLEOTIDE SEQUENCE [LARGE SCALE GENOMIC DNA]</scope>
    <source>
        <strain evidence="2">CGMCC 1.9106</strain>
    </source>
</reference>
<organism evidence="1 2">
    <name type="scientific">Catellatospora aurea</name>
    <dbReference type="NCBI Taxonomy" id="1337874"/>
    <lineage>
        <taxon>Bacteria</taxon>
        <taxon>Bacillati</taxon>
        <taxon>Actinomycetota</taxon>
        <taxon>Actinomycetes</taxon>
        <taxon>Micromonosporales</taxon>
        <taxon>Micromonosporaceae</taxon>
        <taxon>Catellatospora</taxon>
    </lineage>
</organism>
<dbReference type="Gene3D" id="1.10.10.10">
    <property type="entry name" value="Winged helix-like DNA-binding domain superfamily/Winged helix DNA-binding domain"/>
    <property type="match status" value="1"/>
</dbReference>
<dbReference type="InterPro" id="IPR036388">
    <property type="entry name" value="WH-like_DNA-bd_sf"/>
</dbReference>
<dbReference type="EMBL" id="JBHTAC010000009">
    <property type="protein sequence ID" value="MFC7243016.1"/>
    <property type="molecule type" value="Genomic_DNA"/>
</dbReference>
<dbReference type="RefSeq" id="WP_376806268.1">
    <property type="nucleotide sequence ID" value="NZ_JBHTAC010000009.1"/>
</dbReference>
<protein>
    <submittedName>
        <fullName evidence="1">Uncharacterized protein</fullName>
    </submittedName>
</protein>
<sequence>MQVRLLGSVEVVVAGAVRPVPGLRRKAVLAMLGLHPGQIVSSGVVSYLDTTVAASADAGLTRA</sequence>
<gene>
    <name evidence="1" type="ORF">ACFQO7_11075</name>
</gene>
<dbReference type="Proteomes" id="UP001596392">
    <property type="component" value="Unassembled WGS sequence"/>
</dbReference>
<evidence type="ECO:0000313" key="2">
    <source>
        <dbReference type="Proteomes" id="UP001596392"/>
    </source>
</evidence>
<comment type="caution">
    <text evidence="1">The sequence shown here is derived from an EMBL/GenBank/DDBJ whole genome shotgun (WGS) entry which is preliminary data.</text>
</comment>